<dbReference type="SUPFAM" id="SSF54909">
    <property type="entry name" value="Dimeric alpha+beta barrel"/>
    <property type="match status" value="1"/>
</dbReference>
<evidence type="ECO:0008006" key="3">
    <source>
        <dbReference type="Google" id="ProtNLM"/>
    </source>
</evidence>
<name>A0A7V8FKK6_9BURK</name>
<gene>
    <name evidence="1" type="ORF">GAK30_03792</name>
</gene>
<evidence type="ECO:0000313" key="2">
    <source>
        <dbReference type="Proteomes" id="UP000461670"/>
    </source>
</evidence>
<organism evidence="1 2">
    <name type="scientific">Paracidovorax wautersii</name>
    <dbReference type="NCBI Taxonomy" id="1177982"/>
    <lineage>
        <taxon>Bacteria</taxon>
        <taxon>Pseudomonadati</taxon>
        <taxon>Pseudomonadota</taxon>
        <taxon>Betaproteobacteria</taxon>
        <taxon>Burkholderiales</taxon>
        <taxon>Comamonadaceae</taxon>
        <taxon>Paracidovorax</taxon>
    </lineage>
</organism>
<accession>A0A7V8FKK6</accession>
<dbReference type="EMBL" id="WNDQ01000097">
    <property type="protein sequence ID" value="KAF1018134.1"/>
    <property type="molecule type" value="Genomic_DNA"/>
</dbReference>
<dbReference type="InterPro" id="IPR011008">
    <property type="entry name" value="Dimeric_a/b-barrel"/>
</dbReference>
<proteinExistence type="predicted"/>
<dbReference type="AlphaFoldDB" id="A0A7V8FKK6"/>
<evidence type="ECO:0000313" key="1">
    <source>
        <dbReference type="EMBL" id="KAF1018134.1"/>
    </source>
</evidence>
<protein>
    <recommendedName>
        <fullName evidence="3">Antibiotic biosynthesis monooxygenase</fullName>
    </recommendedName>
</protein>
<comment type="caution">
    <text evidence="1">The sequence shown here is derived from an EMBL/GenBank/DDBJ whole genome shotgun (WGS) entry which is preliminary data.</text>
</comment>
<reference evidence="2" key="1">
    <citation type="journal article" date="2020" name="MBio">
        <title>Horizontal gene transfer to a defensive symbiont with a reduced genome amongst a multipartite beetle microbiome.</title>
        <authorList>
            <person name="Waterworth S.C."/>
            <person name="Florez L.V."/>
            <person name="Rees E.R."/>
            <person name="Hertweck C."/>
            <person name="Kaltenpoth M."/>
            <person name="Kwan J.C."/>
        </authorList>
    </citation>
    <scope>NUCLEOTIDE SEQUENCE [LARGE SCALE GENOMIC DNA]</scope>
</reference>
<dbReference type="Proteomes" id="UP000461670">
    <property type="component" value="Unassembled WGS sequence"/>
</dbReference>
<dbReference type="Gene3D" id="3.30.70.100">
    <property type="match status" value="1"/>
</dbReference>
<sequence>MYTSTFTFAQGDYDTEFRALNRAIAQIARAIPGYLDEETWENAAAGLISNVYYWESMPALEQFLNDPGHLQPQHTRTR</sequence>